<dbReference type="PANTHER" id="PTHR19229:SF250">
    <property type="entry name" value="ABC TRANSPORTER DOMAIN-CONTAINING PROTEIN-RELATED"/>
    <property type="match status" value="1"/>
</dbReference>
<dbReference type="GO" id="GO:0016887">
    <property type="term" value="F:ATP hydrolysis activity"/>
    <property type="evidence" value="ECO:0007669"/>
    <property type="project" value="InterPro"/>
</dbReference>
<feature type="domain" description="ABC transporter" evidence="3">
    <location>
        <begin position="495"/>
        <end position="731"/>
    </location>
</feature>
<feature type="domain" description="ABC transporter" evidence="3">
    <location>
        <begin position="1003"/>
        <end position="1234"/>
    </location>
</feature>
<dbReference type="GO" id="GO:0005524">
    <property type="term" value="F:ATP binding"/>
    <property type="evidence" value="ECO:0007669"/>
    <property type="project" value="InterPro"/>
</dbReference>
<feature type="region of interest" description="Disordered" evidence="1">
    <location>
        <begin position="1310"/>
        <end position="1331"/>
    </location>
</feature>
<feature type="transmembrane region" description="Helical" evidence="2">
    <location>
        <begin position="369"/>
        <end position="396"/>
    </location>
</feature>
<dbReference type="Pfam" id="PF00005">
    <property type="entry name" value="ABC_tran"/>
    <property type="match status" value="2"/>
</dbReference>
<keyword evidence="2" id="KW-0472">Membrane</keyword>
<dbReference type="Proteomes" id="UP000078200">
    <property type="component" value="Unassembled WGS sequence"/>
</dbReference>
<dbReference type="PANTHER" id="PTHR19229">
    <property type="entry name" value="ATP-BINDING CASSETTE TRANSPORTER SUBFAMILY A ABCA"/>
    <property type="match status" value="1"/>
</dbReference>
<dbReference type="GO" id="GO:0140359">
    <property type="term" value="F:ABC-type transporter activity"/>
    <property type="evidence" value="ECO:0007669"/>
    <property type="project" value="InterPro"/>
</dbReference>
<dbReference type="GO" id="GO:0016020">
    <property type="term" value="C:membrane"/>
    <property type="evidence" value="ECO:0007669"/>
    <property type="project" value="InterPro"/>
</dbReference>
<feature type="transmembrane region" description="Helical" evidence="2">
    <location>
        <begin position="935"/>
        <end position="957"/>
    </location>
</feature>
<feature type="transmembrane region" description="Helical" evidence="2">
    <location>
        <begin position="905"/>
        <end position="928"/>
    </location>
</feature>
<keyword evidence="2" id="KW-1133">Transmembrane helix</keyword>
<name>A0A1A9UE59_GLOAU</name>
<feature type="region of interest" description="Disordered" evidence="1">
    <location>
        <begin position="222"/>
        <end position="261"/>
    </location>
</feature>
<dbReference type="GO" id="GO:0005319">
    <property type="term" value="F:lipid transporter activity"/>
    <property type="evidence" value="ECO:0007669"/>
    <property type="project" value="TreeGrafter"/>
</dbReference>
<evidence type="ECO:0000256" key="1">
    <source>
        <dbReference type="SAM" id="MobiDB-lite"/>
    </source>
</evidence>
<dbReference type="PROSITE" id="PS50893">
    <property type="entry name" value="ABC_TRANSPORTER_2"/>
    <property type="match status" value="2"/>
</dbReference>
<feature type="transmembrane region" description="Helical" evidence="2">
    <location>
        <begin position="416"/>
        <end position="438"/>
    </location>
</feature>
<protein>
    <recommendedName>
        <fullName evidence="3">ABC transporter domain-containing protein</fullName>
    </recommendedName>
</protein>
<sequence length="1331" mass="153386">MPPTFGLLLRKNFYVERAAWKWSIVEFLSIAAVLAVIVVNPVTRGKYYSSEKETVPHSDLTYNQPGLYDLSVFMRLMGIRKERMRMTLLYTPKNDFTTAVVNGTKIALNLRGIQDVEDNDSLENYFSEHNNLAGIVFHNVDDGAVPEKLVVSLRFPGLLRTVEVSNSLDDRLWMTRCSGIISPDGTGAYGDVDLYLREGFLQLQHSLYMQWIRLLKNSDTTNISRGRNKEKETVKQLESMSADENFKGNAESNSNEETDNASIAKDNGEEMEEKFAEVGKLNTFAFKEDALEENDDLRYFHPNDDDNPKEDPLVTDARLSDLFLAREQDLRQIQNEEIPLIPHIQIYAREREEDVLAHHWIYGYTYGQLWVAHFLVSFVHFLMVDMLIILFCNNFFPLGMRIMKNFDLEENPNYDILYLILLTQSLTIVILMILLVTLNHFRPGFYIGQTNFLYSLLCRRKPIKANPPTGIITLDRPNAAWHNFEFGPFRGEEMVFVKNVVTTIRRGGANHQILKNVTMRFFKGEITVILGAEENGRVSLLCLMAGWQKPELGDIYYKGNKSIYQHWSDYRSRIDIYMQQSSIFDSLSVKSTLRYFGTIKQSKYNREELEREVNKWLLVLSGKIRPNDSVKNLSYGEKRLLVLCCTLFGNTSIVLLHEPTQFLKYEDQQMFWQILQEEKDERAIIVTTTSIDEAEWFADRIGILDDGVLLAYGSPFFLKTRFGIGCDLIILKDPNRSSGPITEIINKFVPNAVPDNQVGDLLLYKLPTDKRSIYQRMLLQLEDASENLGITSIRVSSSELSEVFMTLGMDSTLKPTVPEITTANTRYVIQKDDTPDTEYSTSHYDVRAISFNFAYQSLVFTCQDPDNYGKRNLFPDNPNRLTAIINQPLRISYYEQTNLLDNQIFHLHLAIIMGIIMPITMSCFLIFLVEERRNYLLTLQLIAGIELHIYWMVGMAWDIERVKMALGHAGLGTVCYPLDDDDVVKERMRIAKMPRFECKRYRVLADQIEKKIPNHGKRLNTVSFALDKYMSMGIYGCHKAGKTHLIEQLAGARGFRFGEMYIEKIDFKYENKAAIKLIGFCPQNSDFGMVFSPRQLFTLLFMIRGVPEANVSEKLLEIATSLDLKPYMNRKIGDLPLAVRRKVSVAISLITYNKVLVLDEPTKGMPAKDRRIIWNVLRYARFCGETVIFSSNENLECETLADLIIVIDDGELLAVGSPQYLRQKYTRGFFFELKILSDGKTEEETSEKQHSANLLKFYIPVEEVTYSYLFGSIEKNRRRLNIAEYTINQAPLLTALDNVLATRALREPYRKPKSHRPNAYTHRLSRQRMAY</sequence>
<organism evidence="4 5">
    <name type="scientific">Glossina austeni</name>
    <name type="common">Savannah tsetse fly</name>
    <dbReference type="NCBI Taxonomy" id="7395"/>
    <lineage>
        <taxon>Eukaryota</taxon>
        <taxon>Metazoa</taxon>
        <taxon>Ecdysozoa</taxon>
        <taxon>Arthropoda</taxon>
        <taxon>Hexapoda</taxon>
        <taxon>Insecta</taxon>
        <taxon>Pterygota</taxon>
        <taxon>Neoptera</taxon>
        <taxon>Endopterygota</taxon>
        <taxon>Diptera</taxon>
        <taxon>Brachycera</taxon>
        <taxon>Muscomorpha</taxon>
        <taxon>Hippoboscoidea</taxon>
        <taxon>Glossinidae</taxon>
        <taxon>Glossina</taxon>
    </lineage>
</organism>
<dbReference type="InterPro" id="IPR003439">
    <property type="entry name" value="ABC_transporter-like_ATP-bd"/>
</dbReference>
<proteinExistence type="predicted"/>
<keyword evidence="2" id="KW-0812">Transmembrane</keyword>
<dbReference type="SUPFAM" id="SSF52540">
    <property type="entry name" value="P-loop containing nucleoside triphosphate hydrolases"/>
    <property type="match status" value="2"/>
</dbReference>
<dbReference type="InterPro" id="IPR017871">
    <property type="entry name" value="ABC_transporter-like_CS"/>
</dbReference>
<evidence type="ECO:0000256" key="2">
    <source>
        <dbReference type="SAM" id="Phobius"/>
    </source>
</evidence>
<evidence type="ECO:0000313" key="4">
    <source>
        <dbReference type="EnsemblMetazoa" id="GAUT001778-PA"/>
    </source>
</evidence>
<dbReference type="Gene3D" id="3.40.50.300">
    <property type="entry name" value="P-loop containing nucleotide triphosphate hydrolases"/>
    <property type="match status" value="2"/>
</dbReference>
<evidence type="ECO:0000313" key="5">
    <source>
        <dbReference type="Proteomes" id="UP000078200"/>
    </source>
</evidence>
<reference evidence="4" key="1">
    <citation type="submission" date="2020-05" db="UniProtKB">
        <authorList>
            <consortium name="EnsemblMetazoa"/>
        </authorList>
    </citation>
    <scope>IDENTIFICATION</scope>
    <source>
        <strain evidence="4">TTRI</strain>
    </source>
</reference>
<dbReference type="InterPro" id="IPR026082">
    <property type="entry name" value="ABCA"/>
</dbReference>
<dbReference type="EnsemblMetazoa" id="GAUT001778-RA">
    <property type="protein sequence ID" value="GAUT001778-PA"/>
    <property type="gene ID" value="GAUT001778"/>
</dbReference>
<dbReference type="InterPro" id="IPR027417">
    <property type="entry name" value="P-loop_NTPase"/>
</dbReference>
<dbReference type="VEuPathDB" id="VectorBase:GAUT001778"/>
<accession>A0A1A9UE59</accession>
<evidence type="ECO:0000259" key="3">
    <source>
        <dbReference type="PROSITE" id="PS50893"/>
    </source>
</evidence>
<dbReference type="STRING" id="7395.A0A1A9UE59"/>
<keyword evidence="5" id="KW-1185">Reference proteome</keyword>
<dbReference type="PROSITE" id="PS00211">
    <property type="entry name" value="ABC_TRANSPORTER_1"/>
    <property type="match status" value="1"/>
</dbReference>